<gene>
    <name evidence="2" type="ORF">FH607_018580</name>
</gene>
<dbReference type="SUPFAM" id="SSF46785">
    <property type="entry name" value="Winged helix' DNA-binding domain"/>
    <property type="match status" value="1"/>
</dbReference>
<feature type="region of interest" description="Disordered" evidence="1">
    <location>
        <begin position="1"/>
        <end position="23"/>
    </location>
</feature>
<dbReference type="InterPro" id="IPR036390">
    <property type="entry name" value="WH_DNA-bd_sf"/>
</dbReference>
<organism evidence="2 3">
    <name type="scientific">Streptomyces mimosae</name>
    <dbReference type="NCBI Taxonomy" id="2586635"/>
    <lineage>
        <taxon>Bacteria</taxon>
        <taxon>Bacillati</taxon>
        <taxon>Actinomycetota</taxon>
        <taxon>Actinomycetes</taxon>
        <taxon>Kitasatosporales</taxon>
        <taxon>Streptomycetaceae</taxon>
        <taxon>Streptomyces</taxon>
    </lineage>
</organism>
<feature type="compositionally biased region" description="Acidic residues" evidence="1">
    <location>
        <begin position="1"/>
        <end position="17"/>
    </location>
</feature>
<proteinExistence type="predicted"/>
<reference evidence="2" key="1">
    <citation type="submission" date="2019-10" db="EMBL/GenBank/DDBJ databases">
        <title>Nonomuraea sp. nov., isolated from Phyllanthus amarus.</title>
        <authorList>
            <person name="Klykleung N."/>
            <person name="Tanasupawat S."/>
        </authorList>
    </citation>
    <scope>NUCLEOTIDE SEQUENCE [LARGE SCALE GENOMIC DNA]</scope>
    <source>
        <strain evidence="2">3MP-10</strain>
    </source>
</reference>
<dbReference type="EMBL" id="VDLY02000012">
    <property type="protein sequence ID" value="KAB8163314.1"/>
    <property type="molecule type" value="Genomic_DNA"/>
</dbReference>
<comment type="caution">
    <text evidence="2">The sequence shown here is derived from an EMBL/GenBank/DDBJ whole genome shotgun (WGS) entry which is preliminary data.</text>
</comment>
<dbReference type="Gene3D" id="1.10.10.10">
    <property type="entry name" value="Winged helix-like DNA-binding domain superfamily/Winged helix DNA-binding domain"/>
    <property type="match status" value="1"/>
</dbReference>
<name>A0A5N6A3F7_9ACTN</name>
<dbReference type="Proteomes" id="UP000314251">
    <property type="component" value="Unassembled WGS sequence"/>
</dbReference>
<sequence length="213" mass="23212">MTEEDVNAQDAPGEQDEQAVPGAEGLREHEVRTALLALLAEVGTVTATEAAARLGHSSGLCSFHLRQLARHGLIEEAPRRGGRARPWRLAAPGSGAAPEGASEAEFGALARGLEDESWRRWLDQRDAAPPEWRRDEAFSAVAYLTPEEMRRVAGAIRRALDPYRDREQRPLARPEDARPVAVISRLFPLFPFPPQGPAEPGESGQSGREGDRG</sequence>
<accession>A0A5N6A3F7</accession>
<feature type="region of interest" description="Disordered" evidence="1">
    <location>
        <begin position="191"/>
        <end position="213"/>
    </location>
</feature>
<protein>
    <submittedName>
        <fullName evidence="2">Helix-turn-helix domain-containing protein</fullName>
    </submittedName>
</protein>
<dbReference type="CDD" id="cd00090">
    <property type="entry name" value="HTH_ARSR"/>
    <property type="match status" value="1"/>
</dbReference>
<keyword evidence="3" id="KW-1185">Reference proteome</keyword>
<evidence type="ECO:0000313" key="2">
    <source>
        <dbReference type="EMBL" id="KAB8163314.1"/>
    </source>
</evidence>
<dbReference type="InterPro" id="IPR011991">
    <property type="entry name" value="ArsR-like_HTH"/>
</dbReference>
<evidence type="ECO:0000256" key="1">
    <source>
        <dbReference type="SAM" id="MobiDB-lite"/>
    </source>
</evidence>
<dbReference type="Pfam" id="PF12840">
    <property type="entry name" value="HTH_20"/>
    <property type="match status" value="1"/>
</dbReference>
<dbReference type="AlphaFoldDB" id="A0A5N6A3F7"/>
<dbReference type="InterPro" id="IPR036388">
    <property type="entry name" value="WH-like_DNA-bd_sf"/>
</dbReference>
<evidence type="ECO:0000313" key="3">
    <source>
        <dbReference type="Proteomes" id="UP000314251"/>
    </source>
</evidence>
<dbReference type="RefSeq" id="WP_139670012.1">
    <property type="nucleotide sequence ID" value="NZ_VDLY02000012.1"/>
</dbReference>
<dbReference type="OrthoDB" id="7945987at2"/>